<evidence type="ECO:0000256" key="1">
    <source>
        <dbReference type="SAM" id="MobiDB-lite"/>
    </source>
</evidence>
<dbReference type="Proteomes" id="UP000272025">
    <property type="component" value="Unassembled WGS sequence"/>
</dbReference>
<organism evidence="2 3">
    <name type="scientific">Sodiomyces alkalinus (strain CBS 110278 / VKM F-3762 / F11)</name>
    <name type="common">Alkaliphilic filamentous fungus</name>
    <dbReference type="NCBI Taxonomy" id="1314773"/>
    <lineage>
        <taxon>Eukaryota</taxon>
        <taxon>Fungi</taxon>
        <taxon>Dikarya</taxon>
        <taxon>Ascomycota</taxon>
        <taxon>Pezizomycotina</taxon>
        <taxon>Sordariomycetes</taxon>
        <taxon>Hypocreomycetidae</taxon>
        <taxon>Glomerellales</taxon>
        <taxon>Plectosphaerellaceae</taxon>
        <taxon>Sodiomyces</taxon>
    </lineage>
</organism>
<accession>A0A3N2PY97</accession>
<gene>
    <name evidence="2" type="ORF">SODALDRAFT_359394</name>
</gene>
<proteinExistence type="predicted"/>
<dbReference type="AlphaFoldDB" id="A0A3N2PY97"/>
<dbReference type="EMBL" id="ML119054">
    <property type="protein sequence ID" value="ROT39452.1"/>
    <property type="molecule type" value="Genomic_DNA"/>
</dbReference>
<reference evidence="2 3" key="1">
    <citation type="journal article" date="2018" name="Mol. Ecol.">
        <title>The obligate alkalophilic soda-lake fungus Sodiomyces alkalinus has shifted to a protein diet.</title>
        <authorList>
            <person name="Grum-Grzhimaylo A.A."/>
            <person name="Falkoski D.L."/>
            <person name="van den Heuvel J."/>
            <person name="Valero-Jimenez C.A."/>
            <person name="Min B."/>
            <person name="Choi I.G."/>
            <person name="Lipzen A."/>
            <person name="Daum C.G."/>
            <person name="Aanen D.K."/>
            <person name="Tsang A."/>
            <person name="Henrissat B."/>
            <person name="Bilanenko E.N."/>
            <person name="de Vries R.P."/>
            <person name="van Kan J.A.L."/>
            <person name="Grigoriev I.V."/>
            <person name="Debets A.J.M."/>
        </authorList>
    </citation>
    <scope>NUCLEOTIDE SEQUENCE [LARGE SCALE GENOMIC DNA]</scope>
    <source>
        <strain evidence="2 3">F11</strain>
    </source>
</reference>
<sequence length="61" mass="6988">MSCLRILSSLPFMPRSVPGHHEHYHAFQRKHTLSTSTMSTLFNHVQGPGPEPSRANHLRIR</sequence>
<feature type="region of interest" description="Disordered" evidence="1">
    <location>
        <begin position="41"/>
        <end position="61"/>
    </location>
</feature>
<name>A0A3N2PY97_SODAK</name>
<dbReference type="RefSeq" id="XP_028467258.1">
    <property type="nucleotide sequence ID" value="XM_028614176.1"/>
</dbReference>
<evidence type="ECO:0000313" key="2">
    <source>
        <dbReference type="EMBL" id="ROT39452.1"/>
    </source>
</evidence>
<evidence type="ECO:0000313" key="3">
    <source>
        <dbReference type="Proteomes" id="UP000272025"/>
    </source>
</evidence>
<dbReference type="GeneID" id="39582654"/>
<protein>
    <submittedName>
        <fullName evidence="2">Uncharacterized protein</fullName>
    </submittedName>
</protein>
<keyword evidence="3" id="KW-1185">Reference proteome</keyword>